<gene>
    <name evidence="1" type="ORF">GSI_10054</name>
</gene>
<dbReference type="EMBL" id="AYKW01000034">
    <property type="protein sequence ID" value="PIL26916.1"/>
    <property type="molecule type" value="Genomic_DNA"/>
</dbReference>
<evidence type="ECO:0000313" key="1">
    <source>
        <dbReference type="EMBL" id="PIL26916.1"/>
    </source>
</evidence>
<reference evidence="1 2" key="1">
    <citation type="journal article" date="2015" name="Sci. Rep.">
        <title>Chromosome-level genome map provides insights into diverse defense mechanisms in the medicinal fungus Ganoderma sinense.</title>
        <authorList>
            <person name="Zhu Y."/>
            <person name="Xu J."/>
            <person name="Sun C."/>
            <person name="Zhou S."/>
            <person name="Xu H."/>
            <person name="Nelson D.R."/>
            <person name="Qian J."/>
            <person name="Song J."/>
            <person name="Luo H."/>
            <person name="Xiang L."/>
            <person name="Li Y."/>
            <person name="Xu Z."/>
            <person name="Ji A."/>
            <person name="Wang L."/>
            <person name="Lu S."/>
            <person name="Hayward A."/>
            <person name="Sun W."/>
            <person name="Li X."/>
            <person name="Schwartz D.C."/>
            <person name="Wang Y."/>
            <person name="Chen S."/>
        </authorList>
    </citation>
    <scope>NUCLEOTIDE SEQUENCE [LARGE SCALE GENOMIC DNA]</scope>
    <source>
        <strain evidence="1 2">ZZ0214-1</strain>
    </source>
</reference>
<sequence>MTIVAYSSDSDIKIPRWDPKTPIAVSPTIRIANKYLVDGLHKYLVQKVQDDWPLTLEDWDRREAEIEVMGYAEYTSGALPSSRKPLAQAVPEPASAIHFALEFGCPQILPAAFYQLSRTDVTDDWADPVSYSSNWMTPARWSLLEAPDLLRHLRGGKRLLQYTASVPRDVTFTAVLCEACLPWWEDAAVHEEVRWEIEDGRDAEEYPCYALLVRIFAAVFRETTPGVRDPLKALKECVDYEKIPEIARGSSSTKRLCSGCDWAFREWVPQARQELWRKLPEYFDVEVPSPSR</sequence>
<dbReference type="Proteomes" id="UP000230002">
    <property type="component" value="Unassembled WGS sequence"/>
</dbReference>
<organism evidence="1 2">
    <name type="scientific">Ganoderma sinense ZZ0214-1</name>
    <dbReference type="NCBI Taxonomy" id="1077348"/>
    <lineage>
        <taxon>Eukaryota</taxon>
        <taxon>Fungi</taxon>
        <taxon>Dikarya</taxon>
        <taxon>Basidiomycota</taxon>
        <taxon>Agaricomycotina</taxon>
        <taxon>Agaricomycetes</taxon>
        <taxon>Polyporales</taxon>
        <taxon>Polyporaceae</taxon>
        <taxon>Ganoderma</taxon>
    </lineage>
</organism>
<protein>
    <submittedName>
        <fullName evidence="1">Uncharacterized protein</fullName>
    </submittedName>
</protein>
<name>A0A2G8RZG6_9APHY</name>
<comment type="caution">
    <text evidence="1">The sequence shown here is derived from an EMBL/GenBank/DDBJ whole genome shotgun (WGS) entry which is preliminary data.</text>
</comment>
<accession>A0A2G8RZG6</accession>
<evidence type="ECO:0000313" key="2">
    <source>
        <dbReference type="Proteomes" id="UP000230002"/>
    </source>
</evidence>
<dbReference type="AlphaFoldDB" id="A0A2G8RZG6"/>
<dbReference type="STRING" id="1077348.A0A2G8RZG6"/>
<proteinExistence type="predicted"/>
<dbReference type="OrthoDB" id="3268787at2759"/>
<keyword evidence="2" id="KW-1185">Reference proteome</keyword>